<dbReference type="AlphaFoldDB" id="A0AAE0TZQ4"/>
<dbReference type="SUPFAM" id="SSF48056">
    <property type="entry name" value="Di-copper centre-containing domain"/>
    <property type="match status" value="1"/>
</dbReference>
<feature type="domain" description="Tyrosinase copper-binding" evidence="4">
    <location>
        <begin position="314"/>
        <end position="325"/>
    </location>
</feature>
<reference evidence="5" key="2">
    <citation type="submission" date="2023-06" db="EMBL/GenBank/DDBJ databases">
        <authorList>
            <consortium name="Lawrence Berkeley National Laboratory"/>
            <person name="Haridas S."/>
            <person name="Hensen N."/>
            <person name="Bonometti L."/>
            <person name="Westerberg I."/>
            <person name="Brannstrom I.O."/>
            <person name="Guillou S."/>
            <person name="Cros-Aarteil S."/>
            <person name="Calhoun S."/>
            <person name="Kuo A."/>
            <person name="Mondo S."/>
            <person name="Pangilinan J."/>
            <person name="Riley R."/>
            <person name="LaButti K."/>
            <person name="Andreopoulos B."/>
            <person name="Lipzen A."/>
            <person name="Chen C."/>
            <person name="Yanf M."/>
            <person name="Daum C."/>
            <person name="Ng V."/>
            <person name="Clum A."/>
            <person name="Steindorff A."/>
            <person name="Ohm R."/>
            <person name="Martin F."/>
            <person name="Silar P."/>
            <person name="Natvig D."/>
            <person name="Lalanne C."/>
            <person name="Gautier V."/>
            <person name="Ament-velasquez S.L."/>
            <person name="Kruys A."/>
            <person name="Hutchinson M.I."/>
            <person name="Powell A.J."/>
            <person name="Barry K."/>
            <person name="Miller A.N."/>
            <person name="Grigoriev I.V."/>
            <person name="Debuchy R."/>
            <person name="Gladieux P."/>
            <person name="Thoren M.H."/>
            <person name="Johannesson H."/>
        </authorList>
    </citation>
    <scope>NUCLEOTIDE SEQUENCE</scope>
    <source>
        <strain evidence="5">CBS 232.78</strain>
    </source>
</reference>
<dbReference type="InterPro" id="IPR002227">
    <property type="entry name" value="Tyrosinase_Cu-bd"/>
</dbReference>
<feature type="signal peptide" evidence="3">
    <location>
        <begin position="1"/>
        <end position="18"/>
    </location>
</feature>
<gene>
    <name evidence="5" type="ORF">B0H63DRAFT_183755</name>
</gene>
<dbReference type="Pfam" id="PF00264">
    <property type="entry name" value="Tyrosinase"/>
    <property type="match status" value="1"/>
</dbReference>
<protein>
    <recommendedName>
        <fullName evidence="4">Tyrosinase copper-binding domain-containing protein</fullName>
    </recommendedName>
</protein>
<dbReference type="EMBL" id="JAULSW010000004">
    <property type="protein sequence ID" value="KAK3385521.1"/>
    <property type="molecule type" value="Genomic_DNA"/>
</dbReference>
<dbReference type="PRINTS" id="PR00092">
    <property type="entry name" value="TYROSINASE"/>
</dbReference>
<evidence type="ECO:0000313" key="5">
    <source>
        <dbReference type="EMBL" id="KAK3385521.1"/>
    </source>
</evidence>
<dbReference type="GO" id="GO:0016491">
    <property type="term" value="F:oxidoreductase activity"/>
    <property type="evidence" value="ECO:0007669"/>
    <property type="project" value="UniProtKB-KW"/>
</dbReference>
<dbReference type="PANTHER" id="PTHR11474">
    <property type="entry name" value="TYROSINASE FAMILY MEMBER"/>
    <property type="match status" value="1"/>
</dbReference>
<keyword evidence="1" id="KW-0479">Metal-binding</keyword>
<dbReference type="InterPro" id="IPR008922">
    <property type="entry name" value="Di-copper_centre_dom_sf"/>
</dbReference>
<dbReference type="GO" id="GO:0046872">
    <property type="term" value="F:metal ion binding"/>
    <property type="evidence" value="ECO:0007669"/>
    <property type="project" value="UniProtKB-KW"/>
</dbReference>
<evidence type="ECO:0000256" key="3">
    <source>
        <dbReference type="SAM" id="SignalP"/>
    </source>
</evidence>
<evidence type="ECO:0000313" key="6">
    <source>
        <dbReference type="Proteomes" id="UP001285441"/>
    </source>
</evidence>
<evidence type="ECO:0000256" key="1">
    <source>
        <dbReference type="ARBA" id="ARBA00022723"/>
    </source>
</evidence>
<sequence>MLFKSSACLTAALSVVSAFSIPSFEDFAIDSGLALSGLNSVALLKSYANFQGTCNPLNLKIRQEWRTLSKSKRREYIAAVKCVQAKPSNFGGSIPGAKSEFDDFVWIHLAQTMNIHLTGTFLTWHRYYIHVYEQKLQACGYNGNLPYWEWGLDVNSLKDSPVFDGSDTSMGSDGDYIVHEGLQLTLPGETAPLILPPGTGGGCVTKGPFKDMKLHLGPVIMPVYGSPNTTGALDPSADNERCLKRDLNSYILKTYSSFRNTTKLITETTTMETFQGVLQGDGRYTDTVSLGVHGGGHFSMGGDPGGDAFISPNDPAFYLHHAQVDRLFWMWQMQDYNNRKNVAGNNFFFDLAPSAAVTVEDYINIAPLTSTQYKIKDLMNTVGGPFCYVYI</sequence>
<dbReference type="InterPro" id="IPR050316">
    <property type="entry name" value="Tyrosinase/Hemocyanin"/>
</dbReference>
<keyword evidence="2" id="KW-0560">Oxidoreductase</keyword>
<dbReference type="PANTHER" id="PTHR11474:SF125">
    <property type="entry name" value="N-ACETYL-6-HYDROXYTRYPTOPHAN OXIDASE IVOB-RELATED"/>
    <property type="match status" value="1"/>
</dbReference>
<reference evidence="5" key="1">
    <citation type="journal article" date="2023" name="Mol. Phylogenet. Evol.">
        <title>Genome-scale phylogeny and comparative genomics of the fungal order Sordariales.</title>
        <authorList>
            <person name="Hensen N."/>
            <person name="Bonometti L."/>
            <person name="Westerberg I."/>
            <person name="Brannstrom I.O."/>
            <person name="Guillou S."/>
            <person name="Cros-Aarteil S."/>
            <person name="Calhoun S."/>
            <person name="Haridas S."/>
            <person name="Kuo A."/>
            <person name="Mondo S."/>
            <person name="Pangilinan J."/>
            <person name="Riley R."/>
            <person name="LaButti K."/>
            <person name="Andreopoulos B."/>
            <person name="Lipzen A."/>
            <person name="Chen C."/>
            <person name="Yan M."/>
            <person name="Daum C."/>
            <person name="Ng V."/>
            <person name="Clum A."/>
            <person name="Steindorff A."/>
            <person name="Ohm R.A."/>
            <person name="Martin F."/>
            <person name="Silar P."/>
            <person name="Natvig D.O."/>
            <person name="Lalanne C."/>
            <person name="Gautier V."/>
            <person name="Ament-Velasquez S.L."/>
            <person name="Kruys A."/>
            <person name="Hutchinson M.I."/>
            <person name="Powell A.J."/>
            <person name="Barry K."/>
            <person name="Miller A.N."/>
            <person name="Grigoriev I.V."/>
            <person name="Debuchy R."/>
            <person name="Gladieux P."/>
            <person name="Hiltunen Thoren M."/>
            <person name="Johannesson H."/>
        </authorList>
    </citation>
    <scope>NUCLEOTIDE SEQUENCE</scope>
    <source>
        <strain evidence="5">CBS 232.78</strain>
    </source>
</reference>
<dbReference type="Gene3D" id="1.10.1280.10">
    <property type="entry name" value="Di-copper center containing domain from catechol oxidase"/>
    <property type="match status" value="1"/>
</dbReference>
<keyword evidence="6" id="KW-1185">Reference proteome</keyword>
<accession>A0AAE0TZQ4</accession>
<keyword evidence="3" id="KW-0732">Signal</keyword>
<evidence type="ECO:0000256" key="2">
    <source>
        <dbReference type="ARBA" id="ARBA00023002"/>
    </source>
</evidence>
<organism evidence="5 6">
    <name type="scientific">Podospora didyma</name>
    <dbReference type="NCBI Taxonomy" id="330526"/>
    <lineage>
        <taxon>Eukaryota</taxon>
        <taxon>Fungi</taxon>
        <taxon>Dikarya</taxon>
        <taxon>Ascomycota</taxon>
        <taxon>Pezizomycotina</taxon>
        <taxon>Sordariomycetes</taxon>
        <taxon>Sordariomycetidae</taxon>
        <taxon>Sordariales</taxon>
        <taxon>Podosporaceae</taxon>
        <taxon>Podospora</taxon>
    </lineage>
</organism>
<evidence type="ECO:0000259" key="4">
    <source>
        <dbReference type="PROSITE" id="PS00498"/>
    </source>
</evidence>
<proteinExistence type="predicted"/>
<comment type="caution">
    <text evidence="5">The sequence shown here is derived from an EMBL/GenBank/DDBJ whole genome shotgun (WGS) entry which is preliminary data.</text>
</comment>
<name>A0AAE0TZQ4_9PEZI</name>
<dbReference type="PROSITE" id="PS00498">
    <property type="entry name" value="TYROSINASE_2"/>
    <property type="match status" value="1"/>
</dbReference>
<feature type="chain" id="PRO_5041918183" description="Tyrosinase copper-binding domain-containing protein" evidence="3">
    <location>
        <begin position="19"/>
        <end position="391"/>
    </location>
</feature>
<dbReference type="Proteomes" id="UP001285441">
    <property type="component" value="Unassembled WGS sequence"/>
</dbReference>